<proteinExistence type="predicted"/>
<feature type="compositionally biased region" description="Low complexity" evidence="1">
    <location>
        <begin position="571"/>
        <end position="585"/>
    </location>
</feature>
<dbReference type="RefSeq" id="XP_031853439.1">
    <property type="nucleotide sequence ID" value="XM_031997548.1"/>
</dbReference>
<feature type="compositionally biased region" description="Low complexity" evidence="1">
    <location>
        <begin position="632"/>
        <end position="644"/>
    </location>
</feature>
<feature type="transmembrane region" description="Helical" evidence="2">
    <location>
        <begin position="116"/>
        <end position="136"/>
    </location>
</feature>
<keyword evidence="4" id="KW-1185">Reference proteome</keyword>
<evidence type="ECO:0000256" key="1">
    <source>
        <dbReference type="SAM" id="MobiDB-lite"/>
    </source>
</evidence>
<feature type="compositionally biased region" description="Polar residues" evidence="1">
    <location>
        <begin position="622"/>
        <end position="631"/>
    </location>
</feature>
<dbReference type="Proteomes" id="UP000398389">
    <property type="component" value="Unassembled WGS sequence"/>
</dbReference>
<feature type="region of interest" description="Disordered" evidence="1">
    <location>
        <begin position="657"/>
        <end position="679"/>
    </location>
</feature>
<reference evidence="3 4" key="1">
    <citation type="submission" date="2019-09" db="EMBL/GenBank/DDBJ databases">
        <authorList>
            <person name="Brejova B."/>
        </authorList>
    </citation>
    <scope>NUCLEOTIDE SEQUENCE [LARGE SCALE GENOMIC DNA]</scope>
</reference>
<gene>
    <name evidence="3" type="ORF">SAPINGB_P002830</name>
</gene>
<sequence length="679" mass="74345">MFAVPLSRAIRELYFDDFRPLDGPKFRPDLIDNSQTPTYLNIHHINWSKDLYGHKFISFYLNIDPEEYPLIIQNLAMICSIPYICYFWFWSINFYINDYRPGSSIVSFHTNLFTMQIIPTVFALFLAGATLVFYRIDRNMAYVFFKDPENRKAVEIWRDYKTSHGIITCTIIPEFFYKRTGYISVFIDKVVPKKWLVQSNIITVLTTASVAPSINDGPNLIDNGKISAYASSITCKHTTQSVTESNHEKYLRTGYMNAYPKSVASSSQLPGSVASSSINYNNQSTSSSNKSFDVSSEKSSRSSVSKTSEFSKSSALSQYAESTASSSAPASKGFGFMPSFFNSSVPSTSETKSTRSEISSKYPESAYSSSSSRHLLSSLNIFGKYAESSYSAASESSSKYSKSTRSSASSKYPDSVSSSTSSKYSKSSYSSSSSKSQESIHSSSSSKYPKSSRSSLSYFQNSLVSSKSSPQYPDSARTSVSESPSKYEKSKDSSSSKKPSDLSQSSVKSFQNSKTPSTYSSASGSSHSTISSPSSRYPAPAPAPAPALAPSTSSHQFYATSTTSSSRYPGSLNSSTSSFRSSGSSNHLRYMSSDSFSMRSSESQSSEYSTRSNSSTTSTITPNNHSLSSNFDSQSITSSATSDSTASSLHAQFLGSSVIPGYKDAKDKKGKNRCKDQRK</sequence>
<keyword evidence="2" id="KW-1133">Transmembrane helix</keyword>
<dbReference type="AlphaFoldDB" id="A0A5E8BJ32"/>
<feature type="compositionally biased region" description="Low complexity" evidence="1">
    <location>
        <begin position="501"/>
        <end position="538"/>
    </location>
</feature>
<dbReference type="GeneID" id="43581648"/>
<protein>
    <submittedName>
        <fullName evidence="3">Uncharacterized protein</fullName>
    </submittedName>
</protein>
<feature type="compositionally biased region" description="Polar residues" evidence="1">
    <location>
        <begin position="555"/>
        <end position="568"/>
    </location>
</feature>
<dbReference type="EMBL" id="CABVLU010000002">
    <property type="protein sequence ID" value="VVT50637.1"/>
    <property type="molecule type" value="Genomic_DNA"/>
</dbReference>
<keyword evidence="2" id="KW-0812">Transmembrane</keyword>
<feature type="compositionally biased region" description="Basic and acidic residues" evidence="1">
    <location>
        <begin position="485"/>
        <end position="500"/>
    </location>
</feature>
<feature type="transmembrane region" description="Helical" evidence="2">
    <location>
        <begin position="75"/>
        <end position="96"/>
    </location>
</feature>
<feature type="compositionally biased region" description="Low complexity" evidence="1">
    <location>
        <begin position="393"/>
        <end position="458"/>
    </location>
</feature>
<evidence type="ECO:0000256" key="2">
    <source>
        <dbReference type="SAM" id="Phobius"/>
    </source>
</evidence>
<accession>A0A5E8BJ32</accession>
<organism evidence="3 4">
    <name type="scientific">Magnusiomyces paraingens</name>
    <dbReference type="NCBI Taxonomy" id="2606893"/>
    <lineage>
        <taxon>Eukaryota</taxon>
        <taxon>Fungi</taxon>
        <taxon>Dikarya</taxon>
        <taxon>Ascomycota</taxon>
        <taxon>Saccharomycotina</taxon>
        <taxon>Dipodascomycetes</taxon>
        <taxon>Dipodascales</taxon>
        <taxon>Dipodascaceae</taxon>
        <taxon>Magnusiomyces</taxon>
    </lineage>
</organism>
<feature type="compositionally biased region" description="Low complexity" evidence="1">
    <location>
        <begin position="359"/>
        <end position="368"/>
    </location>
</feature>
<feature type="region of interest" description="Disordered" evidence="1">
    <location>
        <begin position="279"/>
        <end position="298"/>
    </location>
</feature>
<feature type="compositionally biased region" description="Low complexity" evidence="1">
    <location>
        <begin position="592"/>
        <end position="621"/>
    </location>
</feature>
<feature type="region of interest" description="Disordered" evidence="1">
    <location>
        <begin position="393"/>
        <end position="644"/>
    </location>
</feature>
<keyword evidence="2" id="KW-0472">Membrane</keyword>
<name>A0A5E8BJ32_9ASCO</name>
<feature type="compositionally biased region" description="Basic and acidic residues" evidence="1">
    <location>
        <begin position="663"/>
        <end position="679"/>
    </location>
</feature>
<feature type="compositionally biased region" description="Polar residues" evidence="1">
    <location>
        <begin position="459"/>
        <end position="478"/>
    </location>
</feature>
<evidence type="ECO:0000313" key="4">
    <source>
        <dbReference type="Proteomes" id="UP000398389"/>
    </source>
</evidence>
<feature type="compositionally biased region" description="Low complexity" evidence="1">
    <location>
        <begin position="284"/>
        <end position="294"/>
    </location>
</feature>
<feature type="region of interest" description="Disordered" evidence="1">
    <location>
        <begin position="344"/>
        <end position="368"/>
    </location>
</feature>
<evidence type="ECO:0000313" key="3">
    <source>
        <dbReference type="EMBL" id="VVT50637.1"/>
    </source>
</evidence>